<evidence type="ECO:0000313" key="2">
    <source>
        <dbReference type="Proteomes" id="UP000295361"/>
    </source>
</evidence>
<name>A0A4V3CTT4_9BURK</name>
<keyword evidence="2" id="KW-1185">Reference proteome</keyword>
<accession>A0A4V3CTT4</accession>
<evidence type="ECO:0000313" key="1">
    <source>
        <dbReference type="EMBL" id="TDP74078.1"/>
    </source>
</evidence>
<protein>
    <submittedName>
        <fullName evidence="1">Uncharacterized protein</fullName>
    </submittedName>
</protein>
<dbReference type="EMBL" id="SNXS01000001">
    <property type="protein sequence ID" value="TDP74078.1"/>
    <property type="molecule type" value="Genomic_DNA"/>
</dbReference>
<comment type="caution">
    <text evidence="1">The sequence shown here is derived from an EMBL/GenBank/DDBJ whole genome shotgun (WGS) entry which is preliminary data.</text>
</comment>
<dbReference type="AlphaFoldDB" id="A0A4V3CTT4"/>
<gene>
    <name evidence="1" type="ORF">DES47_101125</name>
</gene>
<dbReference type="InParanoid" id="A0A4V3CTT4"/>
<reference evidence="1 2" key="1">
    <citation type="submission" date="2019-03" db="EMBL/GenBank/DDBJ databases">
        <title>Genomic Encyclopedia of Type Strains, Phase IV (KMG-IV): sequencing the most valuable type-strain genomes for metagenomic binning, comparative biology and taxonomic classification.</title>
        <authorList>
            <person name="Goeker M."/>
        </authorList>
    </citation>
    <scope>NUCLEOTIDE SEQUENCE [LARGE SCALE GENOMIC DNA]</scope>
    <source>
        <strain evidence="1 2">DSM 16998</strain>
    </source>
</reference>
<proteinExistence type="predicted"/>
<sequence>MVACLVNWRSASRFCKLFGLIRREFSEFYSKPIAGFLASYMKGYLPSYPNINQRNTYV</sequence>
<dbReference type="Proteomes" id="UP000295361">
    <property type="component" value="Unassembled WGS sequence"/>
</dbReference>
<organism evidence="1 2">
    <name type="scientific">Roseateles toxinivorans</name>
    <dbReference type="NCBI Taxonomy" id="270368"/>
    <lineage>
        <taxon>Bacteria</taxon>
        <taxon>Pseudomonadati</taxon>
        <taxon>Pseudomonadota</taxon>
        <taxon>Betaproteobacteria</taxon>
        <taxon>Burkholderiales</taxon>
        <taxon>Sphaerotilaceae</taxon>
        <taxon>Roseateles</taxon>
    </lineage>
</organism>